<proteinExistence type="predicted"/>
<dbReference type="PANTHER" id="PTHR43667">
    <property type="entry name" value="CYCLOPROPANE-FATTY-ACYL-PHOSPHOLIPID SYNTHASE"/>
    <property type="match status" value="1"/>
</dbReference>
<dbReference type="Gene3D" id="3.40.50.150">
    <property type="entry name" value="Vaccinia Virus protein VP39"/>
    <property type="match status" value="1"/>
</dbReference>
<dbReference type="OrthoDB" id="8300214at2759"/>
<dbReference type="CDD" id="cd02440">
    <property type="entry name" value="AdoMet_MTases"/>
    <property type="match status" value="1"/>
</dbReference>
<dbReference type="Pfam" id="PF02353">
    <property type="entry name" value="CMAS"/>
    <property type="match status" value="1"/>
</dbReference>
<protein>
    <submittedName>
        <fullName evidence="1">CFS1-like protein</fullName>
    </submittedName>
</protein>
<accession>A0A8H7DFG2</accession>
<organism evidence="1 2">
    <name type="scientific">Mycena sanguinolenta</name>
    <dbReference type="NCBI Taxonomy" id="230812"/>
    <lineage>
        <taxon>Eukaryota</taxon>
        <taxon>Fungi</taxon>
        <taxon>Dikarya</taxon>
        <taxon>Basidiomycota</taxon>
        <taxon>Agaricomycotina</taxon>
        <taxon>Agaricomycetes</taxon>
        <taxon>Agaricomycetidae</taxon>
        <taxon>Agaricales</taxon>
        <taxon>Marasmiineae</taxon>
        <taxon>Mycenaceae</taxon>
        <taxon>Mycena</taxon>
    </lineage>
</organism>
<evidence type="ECO:0000313" key="1">
    <source>
        <dbReference type="EMBL" id="KAF7371112.1"/>
    </source>
</evidence>
<keyword evidence="2" id="KW-1185">Reference proteome</keyword>
<dbReference type="PANTHER" id="PTHR43667:SF2">
    <property type="entry name" value="FATTY ACID C-METHYL TRANSFERASE"/>
    <property type="match status" value="1"/>
</dbReference>
<comment type="caution">
    <text evidence="1">The sequence shown here is derived from an EMBL/GenBank/DDBJ whole genome shotgun (WGS) entry which is preliminary data.</text>
</comment>
<dbReference type="InterPro" id="IPR050723">
    <property type="entry name" value="CFA/CMAS"/>
</dbReference>
<name>A0A8H7DFG2_9AGAR</name>
<dbReference type="InterPro" id="IPR029063">
    <property type="entry name" value="SAM-dependent_MTases_sf"/>
</dbReference>
<dbReference type="Proteomes" id="UP000623467">
    <property type="component" value="Unassembled WGS sequence"/>
</dbReference>
<dbReference type="EMBL" id="JACAZH010000004">
    <property type="protein sequence ID" value="KAF7371112.1"/>
    <property type="molecule type" value="Genomic_DNA"/>
</dbReference>
<evidence type="ECO:0000313" key="2">
    <source>
        <dbReference type="Proteomes" id="UP000623467"/>
    </source>
</evidence>
<sequence>MPAQLIAMICRVFLKVSSPPANPSALTSPQIFIANRDKFDDGLNRFWANILSRARRLTTYRFFGDIWTSGANISAHYDLGNTMFAAILSQDMNYSSAIFKDYTEDLYLTEGPLESLEAAQERKMEMILAKAKIKSGTGWGSLSILAATKFDCQIDTITLSAEQCSLARERIQAAGVSDRITVHCMDFREALLKPEWAGAFDRFISIEMIENVGKDFITKYWEVVDWAMKPSTGVGLVQVITVPEARIQEYDQGADFIQKWSTFISCARLFPGCYIPSHAFLIETMNRGSNGRLTVDSVFNIGPHYARTLREWKAKFPAELGHRHCRRTHI</sequence>
<reference evidence="1" key="1">
    <citation type="submission" date="2020-05" db="EMBL/GenBank/DDBJ databases">
        <title>Mycena genomes resolve the evolution of fungal bioluminescence.</title>
        <authorList>
            <person name="Tsai I.J."/>
        </authorList>
    </citation>
    <scope>NUCLEOTIDE SEQUENCE</scope>
    <source>
        <strain evidence="1">160909Yilan</strain>
    </source>
</reference>
<dbReference type="SUPFAM" id="SSF53335">
    <property type="entry name" value="S-adenosyl-L-methionine-dependent methyltransferases"/>
    <property type="match status" value="1"/>
</dbReference>
<dbReference type="AlphaFoldDB" id="A0A8H7DFG2"/>
<gene>
    <name evidence="1" type="ORF">MSAN_00746200</name>
</gene>